<dbReference type="PROSITE" id="PS50111">
    <property type="entry name" value="CHEMOTAXIS_TRANSDUC_2"/>
    <property type="match status" value="1"/>
</dbReference>
<keyword evidence="3" id="KW-1133">Transmembrane helix</keyword>
<evidence type="ECO:0000313" key="11">
    <source>
        <dbReference type="Proteomes" id="UP000671879"/>
    </source>
</evidence>
<dbReference type="InterPro" id="IPR004090">
    <property type="entry name" value="Chemotax_Me-accpt_rcpt"/>
</dbReference>
<proteinExistence type="inferred from homology"/>
<dbReference type="KEGG" id="aram:KAR29_13700"/>
<keyword evidence="5 7" id="KW-0807">Transducer</keyword>
<dbReference type="Gene3D" id="6.10.340.10">
    <property type="match status" value="1"/>
</dbReference>
<evidence type="ECO:0000256" key="1">
    <source>
        <dbReference type="ARBA" id="ARBA00004141"/>
    </source>
</evidence>
<dbReference type="CDD" id="cd06225">
    <property type="entry name" value="HAMP"/>
    <property type="match status" value="1"/>
</dbReference>
<feature type="domain" description="Methyl-accepting transducer" evidence="8">
    <location>
        <begin position="299"/>
        <end position="507"/>
    </location>
</feature>
<evidence type="ECO:0000256" key="4">
    <source>
        <dbReference type="ARBA" id="ARBA00023136"/>
    </source>
</evidence>
<dbReference type="PRINTS" id="PR00260">
    <property type="entry name" value="CHEMTRNSDUCR"/>
</dbReference>
<evidence type="ECO:0000256" key="5">
    <source>
        <dbReference type="ARBA" id="ARBA00023224"/>
    </source>
</evidence>
<gene>
    <name evidence="10" type="ORF">KAR29_13700</name>
</gene>
<dbReference type="Gene3D" id="1.10.287.950">
    <property type="entry name" value="Methyl-accepting chemotaxis protein"/>
    <property type="match status" value="1"/>
</dbReference>
<reference evidence="11" key="1">
    <citation type="submission" date="2021-04" db="EMBL/GenBank/DDBJ databases">
        <title>A novel Synergistetes isolate from a pyrite-forming mixed culture.</title>
        <authorList>
            <person name="Bunk B."/>
            <person name="Sproer C."/>
            <person name="Spring S."/>
            <person name="Pester M."/>
        </authorList>
    </citation>
    <scope>NUCLEOTIDE SEQUENCE [LARGE SCALE GENOMIC DNA]</scope>
    <source>
        <strain evidence="11">J.5.4.2-T.3.5.2</strain>
    </source>
</reference>
<evidence type="ECO:0000256" key="2">
    <source>
        <dbReference type="ARBA" id="ARBA00022692"/>
    </source>
</evidence>
<dbReference type="Pfam" id="PF00672">
    <property type="entry name" value="HAMP"/>
    <property type="match status" value="1"/>
</dbReference>
<keyword evidence="4" id="KW-0472">Membrane</keyword>
<dbReference type="SMART" id="SM00304">
    <property type="entry name" value="HAMP"/>
    <property type="match status" value="3"/>
</dbReference>
<evidence type="ECO:0000313" key="10">
    <source>
        <dbReference type="EMBL" id="QTX32332.1"/>
    </source>
</evidence>
<dbReference type="Pfam" id="PF13675">
    <property type="entry name" value="PilJ"/>
    <property type="match status" value="1"/>
</dbReference>
<dbReference type="Gene3D" id="1.20.120.30">
    <property type="entry name" value="Aspartate receptor, ligand-binding domain"/>
    <property type="match status" value="1"/>
</dbReference>
<dbReference type="InterPro" id="IPR025991">
    <property type="entry name" value="Chemoreceptor_zinc-bind_dom"/>
</dbReference>
<dbReference type="Pfam" id="PF00015">
    <property type="entry name" value="MCPsignal"/>
    <property type="match status" value="1"/>
</dbReference>
<sequence>MRRHLLFKLVFPVALLTLLFCASLVSTLLVTAAQEQDGLAVNLAGRQRMLAQKMTKEALSFALTGDALFRSEAEKTMTAFEATEKALASGGRAPFDIAKGTTAELKAPSPSVRAKVADEARLFGAFKADLGAFMAASADEALRSKILAATPALVAAADGVTVQIAEEARRRVTLLERIQEASLALSLLVALLCLLFYRRAVLGPVRALLTFTEGASKGADLTWRLSPRGEDEIARLARSFNAFLETIRLNFWHSSQGTQDFLASFHALSRGLHSFEERFGVMKEGIGQGTKAVGQITGAVQQQYASSEEIASTAQALALMAESLNAAVSDVVGQARHGESDLQETARAVDSAKAQALAVSDRARTLAGQAQVIHQVVQTIQGIAEQTNLLALNAAIEAARAGDAGRGFAVVAEEVRTLAEGSKRAAVQIGENLTALMSGVDGTSGDAQAMSKEMENVAAHIAAVVRAMLSILERMESMNEVSQNVAASAEELSASAQEMASGAESVSRFAGEINDVISDAGRSVETLSRTVVELSERTRKNASQGAELLDSLASLNVTTCAELTVMAHEAIGAHKAWMERLAAFLDGSLWNNETDPTKCRFGIFLSTAKPPQEVAGEWQKVLSLHDDLHRLGHDVQHLMAEGKAAEARSAYDRAAGTSRRLTALLEELARRCDGQQGAKATPGLMALPGRP</sequence>
<name>A0A9Q7AMM9_9BACT</name>
<comment type="subcellular location">
    <subcellularLocation>
        <location evidence="1">Membrane</location>
        <topology evidence="1">Multi-pass membrane protein</topology>
    </subcellularLocation>
</comment>
<comment type="similarity">
    <text evidence="6">Belongs to the methyl-accepting chemotaxis (MCP) protein family.</text>
</comment>
<dbReference type="Proteomes" id="UP000671879">
    <property type="component" value="Chromosome"/>
</dbReference>
<evidence type="ECO:0000259" key="9">
    <source>
        <dbReference type="PROSITE" id="PS50885"/>
    </source>
</evidence>
<evidence type="ECO:0000259" key="8">
    <source>
        <dbReference type="PROSITE" id="PS50111"/>
    </source>
</evidence>
<dbReference type="AlphaFoldDB" id="A0A9Q7AMM9"/>
<dbReference type="PANTHER" id="PTHR32089:SF112">
    <property type="entry name" value="LYSOZYME-LIKE PROTEIN-RELATED"/>
    <property type="match status" value="1"/>
</dbReference>
<dbReference type="GO" id="GO:0016020">
    <property type="term" value="C:membrane"/>
    <property type="evidence" value="ECO:0007669"/>
    <property type="project" value="UniProtKB-SubCell"/>
</dbReference>
<dbReference type="InterPro" id="IPR029095">
    <property type="entry name" value="NarX-like_N"/>
</dbReference>
<dbReference type="InterPro" id="IPR003660">
    <property type="entry name" value="HAMP_dom"/>
</dbReference>
<dbReference type="SUPFAM" id="SSF58104">
    <property type="entry name" value="Methyl-accepting chemotaxis protein (MCP) signaling domain"/>
    <property type="match status" value="1"/>
</dbReference>
<evidence type="ECO:0000256" key="7">
    <source>
        <dbReference type="PROSITE-ProRule" id="PRU00284"/>
    </source>
</evidence>
<organism evidence="10 11">
    <name type="scientific">Aminithiophilus ramosus</name>
    <dbReference type="NCBI Taxonomy" id="3029084"/>
    <lineage>
        <taxon>Bacteria</taxon>
        <taxon>Thermotogati</taxon>
        <taxon>Synergistota</taxon>
        <taxon>Synergistia</taxon>
        <taxon>Synergistales</taxon>
        <taxon>Aminithiophilaceae</taxon>
        <taxon>Aminithiophilus</taxon>
    </lineage>
</organism>
<dbReference type="GO" id="GO:0004888">
    <property type="term" value="F:transmembrane signaling receptor activity"/>
    <property type="evidence" value="ECO:0007669"/>
    <property type="project" value="InterPro"/>
</dbReference>
<dbReference type="PROSITE" id="PS50885">
    <property type="entry name" value="HAMP"/>
    <property type="match status" value="1"/>
</dbReference>
<dbReference type="SMART" id="SM00283">
    <property type="entry name" value="MA"/>
    <property type="match status" value="1"/>
</dbReference>
<feature type="domain" description="HAMP" evidence="9">
    <location>
        <begin position="199"/>
        <end position="252"/>
    </location>
</feature>
<accession>A0A9Q7AMM9</accession>
<dbReference type="InterPro" id="IPR004089">
    <property type="entry name" value="MCPsignal_dom"/>
</dbReference>
<dbReference type="EMBL" id="CP072943">
    <property type="protein sequence ID" value="QTX32332.1"/>
    <property type="molecule type" value="Genomic_DNA"/>
</dbReference>
<dbReference type="GO" id="GO:0006935">
    <property type="term" value="P:chemotaxis"/>
    <property type="evidence" value="ECO:0007669"/>
    <property type="project" value="InterPro"/>
</dbReference>
<protein>
    <submittedName>
        <fullName evidence="10">Type IV pili methyl-accepting chemotaxis transducer N-terminal domain-containing protein</fullName>
    </submittedName>
</protein>
<evidence type="ECO:0000256" key="6">
    <source>
        <dbReference type="ARBA" id="ARBA00029447"/>
    </source>
</evidence>
<keyword evidence="2" id="KW-0812">Transmembrane</keyword>
<dbReference type="PANTHER" id="PTHR32089">
    <property type="entry name" value="METHYL-ACCEPTING CHEMOTAXIS PROTEIN MCPB"/>
    <property type="match status" value="1"/>
</dbReference>
<dbReference type="GO" id="GO:0007165">
    <property type="term" value="P:signal transduction"/>
    <property type="evidence" value="ECO:0007669"/>
    <property type="project" value="UniProtKB-KW"/>
</dbReference>
<keyword evidence="11" id="KW-1185">Reference proteome</keyword>
<dbReference type="Pfam" id="PF13682">
    <property type="entry name" value="CZB"/>
    <property type="match status" value="1"/>
</dbReference>
<evidence type="ECO:0000256" key="3">
    <source>
        <dbReference type="ARBA" id="ARBA00022989"/>
    </source>
</evidence>
<dbReference type="RefSeq" id="WP_274373559.1">
    <property type="nucleotide sequence ID" value="NZ_CP072943.1"/>
</dbReference>